<feature type="region of interest" description="Disordered" evidence="1">
    <location>
        <begin position="1"/>
        <end position="21"/>
    </location>
</feature>
<evidence type="ECO:0000256" key="1">
    <source>
        <dbReference type="SAM" id="MobiDB-lite"/>
    </source>
</evidence>
<dbReference type="EMBL" id="JAHLQT010042006">
    <property type="protein sequence ID" value="KAG7155314.1"/>
    <property type="molecule type" value="Genomic_DNA"/>
</dbReference>
<accession>A0A8J5ML11</accession>
<dbReference type="AlphaFoldDB" id="A0A8J5ML11"/>
<feature type="region of interest" description="Disordered" evidence="1">
    <location>
        <begin position="52"/>
        <end position="76"/>
    </location>
</feature>
<keyword evidence="3" id="KW-1185">Reference proteome</keyword>
<comment type="caution">
    <text evidence="2">The sequence shown here is derived from an EMBL/GenBank/DDBJ whole genome shotgun (WGS) entry which is preliminary data.</text>
</comment>
<reference evidence="2" key="1">
    <citation type="journal article" date="2021" name="Sci. Adv.">
        <title>The American lobster genome reveals insights on longevity, neural, and immune adaptations.</title>
        <authorList>
            <person name="Polinski J.M."/>
            <person name="Zimin A.V."/>
            <person name="Clark K.F."/>
            <person name="Kohn A.B."/>
            <person name="Sadowski N."/>
            <person name="Timp W."/>
            <person name="Ptitsyn A."/>
            <person name="Khanna P."/>
            <person name="Romanova D.Y."/>
            <person name="Williams P."/>
            <person name="Greenwood S.J."/>
            <person name="Moroz L.L."/>
            <person name="Walt D.R."/>
            <person name="Bodnar A.G."/>
        </authorList>
    </citation>
    <scope>NUCLEOTIDE SEQUENCE</scope>
    <source>
        <strain evidence="2">GMGI-L3</strain>
    </source>
</reference>
<proteinExistence type="predicted"/>
<feature type="compositionally biased region" description="Polar residues" evidence="1">
    <location>
        <begin position="56"/>
        <end position="76"/>
    </location>
</feature>
<evidence type="ECO:0000313" key="3">
    <source>
        <dbReference type="Proteomes" id="UP000747542"/>
    </source>
</evidence>
<dbReference type="Proteomes" id="UP000747542">
    <property type="component" value="Unassembled WGS sequence"/>
</dbReference>
<protein>
    <submittedName>
        <fullName evidence="2">Uncharacterized protein</fullName>
    </submittedName>
</protein>
<sequence>MEVHPVCVRRADNHPADTSRHKQTIIQYKLNITQQKQAELSSNIQADYHPAHTSRVKQTITRQTQADSSRISPGRH</sequence>
<organism evidence="2 3">
    <name type="scientific">Homarus americanus</name>
    <name type="common">American lobster</name>
    <dbReference type="NCBI Taxonomy" id="6706"/>
    <lineage>
        <taxon>Eukaryota</taxon>
        <taxon>Metazoa</taxon>
        <taxon>Ecdysozoa</taxon>
        <taxon>Arthropoda</taxon>
        <taxon>Crustacea</taxon>
        <taxon>Multicrustacea</taxon>
        <taxon>Malacostraca</taxon>
        <taxon>Eumalacostraca</taxon>
        <taxon>Eucarida</taxon>
        <taxon>Decapoda</taxon>
        <taxon>Pleocyemata</taxon>
        <taxon>Astacidea</taxon>
        <taxon>Nephropoidea</taxon>
        <taxon>Nephropidae</taxon>
        <taxon>Homarus</taxon>
    </lineage>
</organism>
<feature type="compositionally biased region" description="Basic and acidic residues" evidence="1">
    <location>
        <begin position="1"/>
        <end position="20"/>
    </location>
</feature>
<evidence type="ECO:0000313" key="2">
    <source>
        <dbReference type="EMBL" id="KAG7155314.1"/>
    </source>
</evidence>
<name>A0A8J5ML11_HOMAM</name>
<gene>
    <name evidence="2" type="ORF">Hamer_G025961</name>
</gene>